<accession>A0A1X7V1H3</accession>
<protein>
    <submittedName>
        <fullName evidence="2">Uncharacterized protein</fullName>
    </submittedName>
</protein>
<dbReference type="PANTHER" id="PTHR21422">
    <property type="entry name" value="RAB3 GTPASE-ACTIVATING PROTEIN CATALYTIC SUBUNIT"/>
    <property type="match status" value="1"/>
</dbReference>
<sequence length="135" mass="14948">MLSCKAVGSSDFSHALTKLTSPSSLSTLSSVMYSTSKKLEFGSEFEPITGSERDEILECLFPDSVPGSSVSGHEQLTEDSLTRELKSAPPNSLTMRLAKAFCNIHNDYGLKAMAHIWYEVIQELRYRWENGIALP</sequence>
<dbReference type="EnsemblMetazoa" id="Aqu2.1.33801_001">
    <property type="protein sequence ID" value="Aqu2.1.33801_001"/>
    <property type="gene ID" value="Aqu2.1.33801"/>
</dbReference>
<evidence type="ECO:0000313" key="2">
    <source>
        <dbReference type="EnsemblMetazoa" id="Aqu2.1.33801_001"/>
    </source>
</evidence>
<name>A0A1X7V1H3_AMPQE</name>
<evidence type="ECO:0000256" key="1">
    <source>
        <dbReference type="SAM" id="MobiDB-lite"/>
    </source>
</evidence>
<dbReference type="STRING" id="400682.A0A1X7V1H3"/>
<reference evidence="2" key="1">
    <citation type="submission" date="2017-05" db="UniProtKB">
        <authorList>
            <consortium name="EnsemblMetazoa"/>
        </authorList>
    </citation>
    <scope>IDENTIFICATION</scope>
</reference>
<dbReference type="AlphaFoldDB" id="A0A1X7V1H3"/>
<dbReference type="eggNOG" id="KOG2390">
    <property type="taxonomic scope" value="Eukaryota"/>
</dbReference>
<dbReference type="PANTHER" id="PTHR21422:SF9">
    <property type="entry name" value="RAB3 GTPASE-ACTIVATING PROTEIN CATALYTIC SUBUNIT"/>
    <property type="match status" value="1"/>
</dbReference>
<proteinExistence type="predicted"/>
<dbReference type="InterPro" id="IPR045700">
    <property type="entry name" value="Rab3GAP1"/>
</dbReference>
<organism evidence="2">
    <name type="scientific">Amphimedon queenslandica</name>
    <name type="common">Sponge</name>
    <dbReference type="NCBI Taxonomy" id="400682"/>
    <lineage>
        <taxon>Eukaryota</taxon>
        <taxon>Metazoa</taxon>
        <taxon>Porifera</taxon>
        <taxon>Demospongiae</taxon>
        <taxon>Heteroscleromorpha</taxon>
        <taxon>Haplosclerida</taxon>
        <taxon>Niphatidae</taxon>
        <taxon>Amphimedon</taxon>
    </lineage>
</organism>
<dbReference type="InParanoid" id="A0A1X7V1H3"/>
<dbReference type="OrthoDB" id="17346at2759"/>
<dbReference type="GO" id="GO:0005096">
    <property type="term" value="F:GTPase activator activity"/>
    <property type="evidence" value="ECO:0007669"/>
    <property type="project" value="InterPro"/>
</dbReference>
<feature type="region of interest" description="Disordered" evidence="1">
    <location>
        <begin position="66"/>
        <end position="87"/>
    </location>
</feature>